<reference evidence="2" key="1">
    <citation type="submission" date="2019-11" db="EMBL/GenBank/DDBJ databases">
        <authorList>
            <person name="Feng L."/>
        </authorList>
    </citation>
    <scope>NUCLEOTIDE SEQUENCE</scope>
    <source>
        <strain evidence="2">RtorquesLFYP15</strain>
    </source>
</reference>
<evidence type="ECO:0000313" key="2">
    <source>
        <dbReference type="EMBL" id="VYT92187.1"/>
    </source>
</evidence>
<dbReference type="Gene3D" id="3.10.350.10">
    <property type="entry name" value="LysM domain"/>
    <property type="match status" value="1"/>
</dbReference>
<dbReference type="InterPro" id="IPR018392">
    <property type="entry name" value="LysM"/>
</dbReference>
<sequence length="124" mass="14903">MFNFGLSPTEAELALMEFERRKREEWEKKHPVQAYIERRKAKKAYEKMCKRREFLHSHNKPYRKGYFIVKVQRGDSFASLAKKYYGNIAKHTLISKDNCNARSTEIYVGDELYFRKSEVVRNEN</sequence>
<dbReference type="AlphaFoldDB" id="A0A6N3ANP5"/>
<dbReference type="EMBL" id="CACRUQ010000006">
    <property type="protein sequence ID" value="VYT92187.1"/>
    <property type="molecule type" value="Genomic_DNA"/>
</dbReference>
<dbReference type="Pfam" id="PF01476">
    <property type="entry name" value="LysM"/>
    <property type="match status" value="1"/>
</dbReference>
<feature type="domain" description="LysM" evidence="1">
    <location>
        <begin position="70"/>
        <end position="113"/>
    </location>
</feature>
<dbReference type="RefSeq" id="WP_423248581.1">
    <property type="nucleotide sequence ID" value="NZ_CACRUQ010000006.1"/>
</dbReference>
<organism evidence="2">
    <name type="scientific">[Ruminococcus] torques</name>
    <dbReference type="NCBI Taxonomy" id="33039"/>
    <lineage>
        <taxon>Bacteria</taxon>
        <taxon>Bacillati</taxon>
        <taxon>Bacillota</taxon>
        <taxon>Clostridia</taxon>
        <taxon>Lachnospirales</taxon>
        <taxon>Lachnospiraceae</taxon>
        <taxon>Mediterraneibacter</taxon>
    </lineage>
</organism>
<dbReference type="InterPro" id="IPR036779">
    <property type="entry name" value="LysM_dom_sf"/>
</dbReference>
<evidence type="ECO:0000259" key="1">
    <source>
        <dbReference type="Pfam" id="PF01476"/>
    </source>
</evidence>
<gene>
    <name evidence="2" type="ORF">RTLFYP15_01041</name>
</gene>
<name>A0A6N3ANP5_9FIRM</name>
<proteinExistence type="predicted"/>
<accession>A0A6N3ANP5</accession>
<protein>
    <recommendedName>
        <fullName evidence="1">LysM domain-containing protein</fullName>
    </recommendedName>
</protein>
<dbReference type="CDD" id="cd00118">
    <property type="entry name" value="LysM"/>
    <property type="match status" value="1"/>
</dbReference>